<feature type="transmembrane region" description="Helical" evidence="1">
    <location>
        <begin position="52"/>
        <end position="69"/>
    </location>
</feature>
<reference evidence="2 3" key="1">
    <citation type="submission" date="2021-02" db="EMBL/GenBank/DDBJ databases">
        <title>Genome assembly of Pseudopithomyces chartarum.</title>
        <authorList>
            <person name="Jauregui R."/>
            <person name="Singh J."/>
            <person name="Voisey C."/>
        </authorList>
    </citation>
    <scope>NUCLEOTIDE SEQUENCE [LARGE SCALE GENOMIC DNA]</scope>
    <source>
        <strain evidence="2 3">AGR01</strain>
    </source>
</reference>
<dbReference type="AlphaFoldDB" id="A0AAN6RDN4"/>
<feature type="transmembrane region" description="Helical" evidence="1">
    <location>
        <begin position="75"/>
        <end position="98"/>
    </location>
</feature>
<organism evidence="2 3">
    <name type="scientific">Pseudopithomyces chartarum</name>
    <dbReference type="NCBI Taxonomy" id="1892770"/>
    <lineage>
        <taxon>Eukaryota</taxon>
        <taxon>Fungi</taxon>
        <taxon>Dikarya</taxon>
        <taxon>Ascomycota</taxon>
        <taxon>Pezizomycotina</taxon>
        <taxon>Dothideomycetes</taxon>
        <taxon>Pleosporomycetidae</taxon>
        <taxon>Pleosporales</taxon>
        <taxon>Massarineae</taxon>
        <taxon>Didymosphaeriaceae</taxon>
        <taxon>Pseudopithomyces</taxon>
    </lineage>
</organism>
<evidence type="ECO:0000313" key="2">
    <source>
        <dbReference type="EMBL" id="KAK3201335.1"/>
    </source>
</evidence>
<sequence>MGTVRDRCVATTTGVSGTTVEAWGQGFMAGGLVVLMLLTVASLRRRALLHKLILLELILAIFRGTYIFFSGPQAGYYSSSTSVLLYISYNLHNIINWIKIKPFLGKTGRWVYLGTLIVVWPYWIAEMYFIFGYNSPNGSDYFKHLRPWEFLCREPWWLFTTGYLIYIIKRAYDCSIIPFIVADVIIVIIIDTPCRGKNPVWKVRAKHPVSEECPADISDLLHPQMYSRCYFLGRFQIGAGQDIRA</sequence>
<dbReference type="PANTHER" id="PTHR42029">
    <property type="entry name" value="AN04G07800"/>
    <property type="match status" value="1"/>
</dbReference>
<feature type="transmembrane region" description="Helical" evidence="1">
    <location>
        <begin position="176"/>
        <end position="194"/>
    </location>
</feature>
<keyword evidence="1" id="KW-0472">Membrane</keyword>
<feature type="transmembrane region" description="Helical" evidence="1">
    <location>
        <begin position="110"/>
        <end position="131"/>
    </location>
</feature>
<name>A0AAN6RDN4_9PLEO</name>
<accession>A0AAN6RDN4</accession>
<dbReference type="PANTHER" id="PTHR42029:SF3">
    <property type="entry name" value="AN04G07800"/>
    <property type="match status" value="1"/>
</dbReference>
<evidence type="ECO:0000313" key="3">
    <source>
        <dbReference type="Proteomes" id="UP001280581"/>
    </source>
</evidence>
<evidence type="ECO:0000256" key="1">
    <source>
        <dbReference type="SAM" id="Phobius"/>
    </source>
</evidence>
<gene>
    <name evidence="2" type="ORF">GRF29_185g661196</name>
</gene>
<keyword evidence="3" id="KW-1185">Reference proteome</keyword>
<feature type="transmembrane region" description="Helical" evidence="1">
    <location>
        <begin position="22"/>
        <end position="40"/>
    </location>
</feature>
<keyword evidence="1" id="KW-1133">Transmembrane helix</keyword>
<proteinExistence type="predicted"/>
<comment type="caution">
    <text evidence="2">The sequence shown here is derived from an EMBL/GenBank/DDBJ whole genome shotgun (WGS) entry which is preliminary data.</text>
</comment>
<keyword evidence="1" id="KW-0812">Transmembrane</keyword>
<dbReference type="EMBL" id="WVTA01000016">
    <property type="protein sequence ID" value="KAK3201335.1"/>
    <property type="molecule type" value="Genomic_DNA"/>
</dbReference>
<dbReference type="Proteomes" id="UP001280581">
    <property type="component" value="Unassembled WGS sequence"/>
</dbReference>
<protein>
    <submittedName>
        <fullName evidence="2">Uncharacterized protein</fullName>
    </submittedName>
</protein>